<accession>A0A1R1ERK3</accession>
<proteinExistence type="predicted"/>
<dbReference type="Proteomes" id="UP000187172">
    <property type="component" value="Unassembled WGS sequence"/>
</dbReference>
<keyword evidence="2" id="KW-1185">Reference proteome</keyword>
<dbReference type="InterPro" id="IPR039498">
    <property type="entry name" value="NTP_transf_5"/>
</dbReference>
<sequence length="386" mass="45831">MDSFADASSGLPNELKFMCALIRSEDNDSHLTLLSNLTREGFDWDIFIKFVDHHRVYPLVYERLSKLKASTIPVNIMDLLREMYKRNMLFMMSLTAEMHAINECFDKENIPVIMLKGPVLSQELFGNISSRTSKDLDIYIPIKDIDRAEALLLESGYSATNNNYRVGRGWKWREHHMSFINKSKNIQVELHWRLSPDTDREPSFDELWERRVTSYPLGKQVYLLSNEDLFMYLVWHGSRHGWFRLRWLVDIKMLLEKTINWSKLYSLLSMYHCKHYASQALILSEHLFETSIPLNFHLQYKKKYTPSFILDVFDFISNIKTKSVLAPSYKKQLFLLKSTRQKIVYIVSRLYPNSWDSAAIPLPRQLQFLYFILRPFIIIWRHFKTS</sequence>
<dbReference type="Pfam" id="PF14907">
    <property type="entry name" value="NTP_transf_5"/>
    <property type="match status" value="1"/>
</dbReference>
<gene>
    <name evidence="1" type="ORF">BK138_14930</name>
</gene>
<dbReference type="SUPFAM" id="SSF81301">
    <property type="entry name" value="Nucleotidyltransferase"/>
    <property type="match status" value="1"/>
</dbReference>
<reference evidence="1 2" key="1">
    <citation type="submission" date="2016-11" db="EMBL/GenBank/DDBJ databases">
        <title>Paenibacillus species isolates.</title>
        <authorList>
            <person name="Beno S.M."/>
        </authorList>
    </citation>
    <scope>NUCLEOTIDE SEQUENCE [LARGE SCALE GENOMIC DNA]</scope>
    <source>
        <strain evidence="1 2">FSL R5-0378</strain>
    </source>
</reference>
<name>A0A1R1ERK3_9BACL</name>
<dbReference type="Gene3D" id="3.30.460.40">
    <property type="match status" value="1"/>
</dbReference>
<dbReference type="RefSeq" id="WP_076170369.1">
    <property type="nucleotide sequence ID" value="NZ_MRTP01000003.1"/>
</dbReference>
<dbReference type="EMBL" id="MRTP01000003">
    <property type="protein sequence ID" value="OMF54466.1"/>
    <property type="molecule type" value="Genomic_DNA"/>
</dbReference>
<organism evidence="1 2">
    <name type="scientific">Paenibacillus rhizosphaerae</name>
    <dbReference type="NCBI Taxonomy" id="297318"/>
    <lineage>
        <taxon>Bacteria</taxon>
        <taxon>Bacillati</taxon>
        <taxon>Bacillota</taxon>
        <taxon>Bacilli</taxon>
        <taxon>Bacillales</taxon>
        <taxon>Paenibacillaceae</taxon>
        <taxon>Paenibacillus</taxon>
    </lineage>
</organism>
<comment type="caution">
    <text evidence="1">The sequence shown here is derived from an EMBL/GenBank/DDBJ whole genome shotgun (WGS) entry which is preliminary data.</text>
</comment>
<evidence type="ECO:0000313" key="2">
    <source>
        <dbReference type="Proteomes" id="UP000187172"/>
    </source>
</evidence>
<dbReference type="InterPro" id="IPR043519">
    <property type="entry name" value="NT_sf"/>
</dbReference>
<dbReference type="AlphaFoldDB" id="A0A1R1ERK3"/>
<protein>
    <recommendedName>
        <fullName evidence="3">Renal dipeptidase</fullName>
    </recommendedName>
</protein>
<evidence type="ECO:0000313" key="1">
    <source>
        <dbReference type="EMBL" id="OMF54466.1"/>
    </source>
</evidence>
<dbReference type="STRING" id="297318.BK138_14930"/>
<evidence type="ECO:0008006" key="3">
    <source>
        <dbReference type="Google" id="ProtNLM"/>
    </source>
</evidence>